<accession>A0ACB8VFT8</accession>
<organism evidence="1 2">
    <name type="scientific">Scortum barcoo</name>
    <name type="common">barcoo grunter</name>
    <dbReference type="NCBI Taxonomy" id="214431"/>
    <lineage>
        <taxon>Eukaryota</taxon>
        <taxon>Metazoa</taxon>
        <taxon>Chordata</taxon>
        <taxon>Craniata</taxon>
        <taxon>Vertebrata</taxon>
        <taxon>Euteleostomi</taxon>
        <taxon>Actinopterygii</taxon>
        <taxon>Neopterygii</taxon>
        <taxon>Teleostei</taxon>
        <taxon>Neoteleostei</taxon>
        <taxon>Acanthomorphata</taxon>
        <taxon>Eupercaria</taxon>
        <taxon>Centrarchiformes</taxon>
        <taxon>Terapontoidei</taxon>
        <taxon>Terapontidae</taxon>
        <taxon>Scortum</taxon>
    </lineage>
</organism>
<protein>
    <submittedName>
        <fullName evidence="1">Uncharacterized protein</fullName>
    </submittedName>
</protein>
<name>A0ACB8VFT8_9TELE</name>
<evidence type="ECO:0000313" key="1">
    <source>
        <dbReference type="EMBL" id="KAI3354374.1"/>
    </source>
</evidence>
<dbReference type="Proteomes" id="UP000831701">
    <property type="component" value="Chromosome 22"/>
</dbReference>
<sequence>TEGGSKTQRRSREREKREREREREREEEEGLCSLPALCVVARGVSTPVCVSACRRECLHWCVAGCVNVCVTPALSLHTTGGDDMTALERKKGKDLRGQQVFLRPEESSAPALTTRQSTSLSEQLQGRGVLKPIPVVIGRKAGHTPGLVASQSQGEALGWDRMGVRPDIHSSSTVIFVEVRNRVMALGIMCALLYKTLTLVQSCSALWLCLPMSGLKAKSEREAQGNSSCHGICRAEGVKQMFLYHFHKREQQPSSFVPPFGSLDPLLPLPSSLSDIRASVCLPPQDALLRLAAVVDARSLRVALRDSTQELLPGTECVCVYMLEGDSRLLSDDPQHELPQDGKIRNIVDQLKRCQCAGLPLPELPEKYRICLAAPLPAHRRAVVIPILDQERNKAIAVLLASVACVRVHALQASYQRPPLSPSPIQSHNALLHLNVSDQDYCELDRNILQLCGELFDLDAASLQLKVINYLQQQTQSQCCCLLLVSEDNHQLFCQVVGDKVLEEEISFPLMFGRFGQVVEKKKSITLQDISAEERRQLSSMLGCEISSMLCVPVASRATGQVVALACAFNKQGGQKHTEADEHAIQHCFCYTSTVLTSTLAFQKEQKLKVECQALLQVAKNLFTHLGKFFPPPSVCLYDVSVLLQEIIVEARNLSDAEICSVFLLDRFTHELVAKVFDGGVVSDEEKEFRIPADQGIAGHVATTGQILNIKDAYSHPLFYRGVDDSTGFRTRNILCFPIKDENNEVIGVAELVNKMNGPWFNRFDEDLATAFSIYCGISIAHSLLYKKVHEAQFRSHLANEMMMYHMKVSEEEVSKLLVTGIEPVREIDPCFAEFTYTPRSLPDDTTPLCILSMFEDMGFINTYKIDLHTLARDIEILALFVSCMCHDLDHRGTNNSFQVASQSVLAALYSSEGSVMERHHFAQAIAILNTIGCNIFEKFSRKDYQRVLDLIRDIILATDLAHHLRIFKDLQKMADDGYNPKSHNHRSLLLCLLMTSCDLSDQTKGWKTTRKIAELIYKEFFSQGDLEKAMGNRPSEMMDREKAYIPELQISFMEHIAMPIYKLLSELFPGATELYERVAANREQWTKVSHKFTIRGLPSNNSLDFLDQEYELLQSQGAFGSDDHCLNGCLDDAEGGRGNAAEVGQRTEATMSNLSKGGTKKDTKMRIRAFPMTMDEKYVNNIWDLLKNAIQEIQRKNNSGLSFEELYRNAYTMVLHKHGEKLYTGLREVVTEHLINKVREDVLNSLNNNFLQTLNQAWNDHQTAMVMIRDILMYMDRVYVQQNNVENVYNLGLIIFRDQVVRYGCIRDHLRQTLLDMIARERKGEVVDRGAIRNACQMLMILGLEGRSVYEEDFEAPFLEMSAEFFQMESQKFLAENSASVYIKKVEARINEEIERVMHCLDKTTEEPIVKVVERELISKHMKTIVEMENSGLVHMLKNGKTDDLACMYKLFSRVPNGLKTMCECMSSYLREQGKALVSEEGEGKNPVDYIQGLLDLKSRFDRFLQESFNNDRLFKQTIAGDFEYFLNLNSRSPEYLSLFIDDKLKKGVKGLTEQEVESILDKAMVLFRFMQEKDVFERYYKQHLARRLLTNKSVSDDSEKNMISKLKTECGCQFTSKLEGMFRDMSISNTTMDEFRQHLQTTGVSLGGVDLTVRVLTTGYWPTQSATPKCNIPPSPRHAFEVFRRFYLGKHSGRQLTLQHHMGSADLNATFYGPIKKEDGSEVGVGGAQVTGSNTRKHILQVSTFQMTILMLFNNREKSTFEEIQQETDIPERELVRALQSLACGKPTQRVLTKEPKSKEIENGHVFTVNDQFTSKLHRVKIQTVAAKQGESDPERKETRQKVDDDRKHEIEAAIVRIMKSRKKMQHNVLVAEVTQQLRARFLPSPVVIKKRIEGLIEREYLARTPEDRKVSDCSRMSSSGTFAHFHLSKISLCLVELMTSRVRQQQQLLLMNLHLLANPGDSLLLQHTLDRLLRWLCPSLRIFHVSERASPFRSYTRLCPAAGYPSVAITFFLHEAYGEERILKVLDFFQRPPWQYHHTESCARRTGGIHITSSSSPANPLMRPYLLPSRDFYSLGAGMPVWGVRPVHCGGEILRVTLYSGYDNYEDAVRLYETVLQRQAEEQKTGFCWFTLHTEPGLCLQLALKQLSPGVRVEPCSSAVLQFSVEEIGQLVPLLPNPCTPISATRWQTEDLDGNKVLFQVKTPAQPQRPLTFDLCFPPALPQCVPSGNAAQELGTDALQPHNAPALANTQARHCFTFHGSTTTGHRPRSDPVLEKLHGGGGGAESLGSGSCCSTPPDSSCYSSQRSSPAPASTANHPDSPLRPSITRSLSHLLLEEDEDESETNVDTGVPVSPRCDTAVKTIARSSSMDLLVSLRSERPAAVGASACESLAKELIECLPRTRMHPQGPSKTWGSASCAARTVAAGQSPSKGPVVGSRTTAELLSAHTNNEEPVDEFFI</sequence>
<proteinExistence type="predicted"/>
<reference evidence="1" key="1">
    <citation type="submission" date="2022-04" db="EMBL/GenBank/DDBJ databases">
        <title>Jade perch genome.</title>
        <authorList>
            <person name="Chao B."/>
        </authorList>
    </citation>
    <scope>NUCLEOTIDE SEQUENCE</scope>
    <source>
        <strain evidence="1">CB-2022</strain>
    </source>
</reference>
<keyword evidence="2" id="KW-1185">Reference proteome</keyword>
<dbReference type="EMBL" id="CM041552">
    <property type="protein sequence ID" value="KAI3354374.1"/>
    <property type="molecule type" value="Genomic_DNA"/>
</dbReference>
<evidence type="ECO:0000313" key="2">
    <source>
        <dbReference type="Proteomes" id="UP000831701"/>
    </source>
</evidence>
<comment type="caution">
    <text evidence="1">The sequence shown here is derived from an EMBL/GenBank/DDBJ whole genome shotgun (WGS) entry which is preliminary data.</text>
</comment>
<feature type="non-terminal residue" evidence="1">
    <location>
        <position position="1"/>
    </location>
</feature>
<gene>
    <name evidence="1" type="ORF">L3Q82_018900</name>
</gene>